<keyword evidence="1" id="KW-0732">Signal</keyword>
<dbReference type="EMBL" id="KQ964564">
    <property type="protein sequence ID" value="KXN68706.1"/>
    <property type="molecule type" value="Genomic_DNA"/>
</dbReference>
<keyword evidence="3" id="KW-1185">Reference proteome</keyword>
<proteinExistence type="predicted"/>
<sequence length="173" mass="19867">MNLISIYCLTLTSYYLAASDGFGEGQQPPLLVKMRDLSKLSSVHKELVNCKLNTNTSTEGANCIFSALGLNSKQSEFLIELSFHNKACKDFLTDDFNTCVNNLDLRNRYICYEMRNEEIKSLECLAKRAKLDNFKAAPIIDCYRQCDFEDIDNIFNCEFECKKIIYNGLELYI</sequence>
<reference evidence="2 3" key="1">
    <citation type="journal article" date="2015" name="Genome Biol. Evol.">
        <title>Phylogenomic analyses indicate that early fungi evolved digesting cell walls of algal ancestors of land plants.</title>
        <authorList>
            <person name="Chang Y."/>
            <person name="Wang S."/>
            <person name="Sekimoto S."/>
            <person name="Aerts A.L."/>
            <person name="Choi C."/>
            <person name="Clum A."/>
            <person name="LaButti K.M."/>
            <person name="Lindquist E.A."/>
            <person name="Yee Ngan C."/>
            <person name="Ohm R.A."/>
            <person name="Salamov A.A."/>
            <person name="Grigoriev I.V."/>
            <person name="Spatafora J.W."/>
            <person name="Berbee M.L."/>
        </authorList>
    </citation>
    <scope>NUCLEOTIDE SEQUENCE [LARGE SCALE GENOMIC DNA]</scope>
    <source>
        <strain evidence="2 3">NRRL 28638</strain>
    </source>
</reference>
<gene>
    <name evidence="2" type="ORF">CONCODRAFT_8962</name>
</gene>
<dbReference type="Proteomes" id="UP000070444">
    <property type="component" value="Unassembled WGS sequence"/>
</dbReference>
<feature type="chain" id="PRO_5007294328" evidence="1">
    <location>
        <begin position="20"/>
        <end position="173"/>
    </location>
</feature>
<evidence type="ECO:0000313" key="3">
    <source>
        <dbReference type="Proteomes" id="UP000070444"/>
    </source>
</evidence>
<organism evidence="2 3">
    <name type="scientific">Conidiobolus coronatus (strain ATCC 28846 / CBS 209.66 / NRRL 28638)</name>
    <name type="common">Delacroixia coronata</name>
    <dbReference type="NCBI Taxonomy" id="796925"/>
    <lineage>
        <taxon>Eukaryota</taxon>
        <taxon>Fungi</taxon>
        <taxon>Fungi incertae sedis</taxon>
        <taxon>Zoopagomycota</taxon>
        <taxon>Entomophthoromycotina</taxon>
        <taxon>Entomophthoromycetes</taxon>
        <taxon>Entomophthorales</taxon>
        <taxon>Ancylistaceae</taxon>
        <taxon>Conidiobolus</taxon>
    </lineage>
</organism>
<protein>
    <submittedName>
        <fullName evidence="2">Uncharacterized protein</fullName>
    </submittedName>
</protein>
<name>A0A137P0W4_CONC2</name>
<evidence type="ECO:0000256" key="1">
    <source>
        <dbReference type="SAM" id="SignalP"/>
    </source>
</evidence>
<accession>A0A137P0W4</accession>
<dbReference type="AlphaFoldDB" id="A0A137P0W4"/>
<feature type="signal peptide" evidence="1">
    <location>
        <begin position="1"/>
        <end position="19"/>
    </location>
</feature>
<evidence type="ECO:0000313" key="2">
    <source>
        <dbReference type="EMBL" id="KXN68706.1"/>
    </source>
</evidence>